<protein>
    <submittedName>
        <fullName evidence="2">Transcriptional regulator</fullName>
    </submittedName>
</protein>
<feature type="domain" description="Helix-turn-helix type 11" evidence="1">
    <location>
        <begin position="9"/>
        <end position="48"/>
    </location>
</feature>
<evidence type="ECO:0000313" key="3">
    <source>
        <dbReference type="Proteomes" id="UP001201273"/>
    </source>
</evidence>
<dbReference type="InterPro" id="IPR036388">
    <property type="entry name" value="WH-like_DNA-bd_sf"/>
</dbReference>
<comment type="caution">
    <text evidence="2">The sequence shown here is derived from an EMBL/GenBank/DDBJ whole genome shotgun (WGS) entry which is preliminary data.</text>
</comment>
<dbReference type="PANTHER" id="PTHR30363">
    <property type="entry name" value="HTH-TYPE TRANSCRIPTIONAL REGULATOR SRLR-RELATED"/>
    <property type="match status" value="1"/>
</dbReference>
<dbReference type="RefSeq" id="WP_233053492.1">
    <property type="nucleotide sequence ID" value="NZ_JAIMJA010000013.1"/>
</dbReference>
<dbReference type="CDD" id="cd00090">
    <property type="entry name" value="HTH_ARSR"/>
    <property type="match status" value="1"/>
</dbReference>
<dbReference type="Gene3D" id="1.10.10.10">
    <property type="entry name" value="Winged helix-like DNA-binding domain superfamily/Winged helix DNA-binding domain"/>
    <property type="match status" value="1"/>
</dbReference>
<dbReference type="EMBL" id="JAIMJA010000013">
    <property type="protein sequence ID" value="MCE2595828.1"/>
    <property type="molecule type" value="Genomic_DNA"/>
</dbReference>
<dbReference type="InterPro" id="IPR011991">
    <property type="entry name" value="ArsR-like_HTH"/>
</dbReference>
<organism evidence="2 3">
    <name type="scientific">Motilimonas cestriensis</name>
    <dbReference type="NCBI Taxonomy" id="2742685"/>
    <lineage>
        <taxon>Bacteria</taxon>
        <taxon>Pseudomonadati</taxon>
        <taxon>Pseudomonadota</taxon>
        <taxon>Gammaproteobacteria</taxon>
        <taxon>Alteromonadales</taxon>
        <taxon>Alteromonadales genera incertae sedis</taxon>
        <taxon>Motilimonas</taxon>
    </lineage>
</organism>
<dbReference type="InterPro" id="IPR013196">
    <property type="entry name" value="HTH_11"/>
</dbReference>
<dbReference type="InterPro" id="IPR018245">
    <property type="entry name" value="Gonadotropin_bsu_CS"/>
</dbReference>
<dbReference type="Proteomes" id="UP001201273">
    <property type="component" value="Unassembled WGS sequence"/>
</dbReference>
<accession>A0ABS8WBD0</accession>
<gene>
    <name evidence="2" type="ORF">K6Y31_13530</name>
</gene>
<sequence>MSKLTKAGRTILQLLKERGDMTVKQLAEKLEMTTMGVRQHLQQLEQEGELVSYDEKALRGRPTRFWQLTPAAQRHFEDRHEELTVQLLISVKQVFGEQGLDKLIAQREADSLALYQDRILPLTTVKARLDKLAEMREQEGYMASVEQNEQGYLLLENHCPICAAATACMGFCRSELSIFQSLFQDLAAVTRTEHIIEGARRCAYQVTPI</sequence>
<dbReference type="Pfam" id="PF08279">
    <property type="entry name" value="HTH_11"/>
    <property type="match status" value="1"/>
</dbReference>
<dbReference type="InterPro" id="IPR050313">
    <property type="entry name" value="Carb_Metab_HTH_regulators"/>
</dbReference>
<keyword evidence="3" id="KW-1185">Reference proteome</keyword>
<dbReference type="SUPFAM" id="SSF46785">
    <property type="entry name" value="Winged helix' DNA-binding domain"/>
    <property type="match status" value="1"/>
</dbReference>
<evidence type="ECO:0000313" key="2">
    <source>
        <dbReference type="EMBL" id="MCE2595828.1"/>
    </source>
</evidence>
<dbReference type="InterPro" id="IPR036390">
    <property type="entry name" value="WH_DNA-bd_sf"/>
</dbReference>
<dbReference type="PROSITE" id="PS00261">
    <property type="entry name" value="GLYCO_HORMONE_BETA_1"/>
    <property type="match status" value="1"/>
</dbReference>
<evidence type="ECO:0000259" key="1">
    <source>
        <dbReference type="Pfam" id="PF08279"/>
    </source>
</evidence>
<reference evidence="2 3" key="1">
    <citation type="journal article" date="2022" name="Environ. Microbiol. Rep.">
        <title>Eco-phylogenetic analyses reveal divergent evolution of vitamin B12 metabolism in the marine bacterial family 'Psychromonadaceae'.</title>
        <authorList>
            <person name="Jin X."/>
            <person name="Yang Y."/>
            <person name="Cao H."/>
            <person name="Gao B."/>
            <person name="Zhao Z."/>
        </authorList>
    </citation>
    <scope>NUCLEOTIDE SEQUENCE [LARGE SCALE GENOMIC DNA]</scope>
    <source>
        <strain evidence="2 3">MKS20</strain>
    </source>
</reference>
<name>A0ABS8WBD0_9GAMM</name>
<dbReference type="PANTHER" id="PTHR30363:SF28">
    <property type="entry name" value="TRANSCRIPTIONAL REGULATORY PROTEIN-RELATED"/>
    <property type="match status" value="1"/>
</dbReference>
<proteinExistence type="predicted"/>